<sequence length="67" mass="7935">MVEKESFSLEKKELSSGEPLVPLRSLWVRICINGRKGRFVRLQERVIVRAQPSREWIRFFTVAYQAL</sequence>
<protein>
    <submittedName>
        <fullName evidence="1">Uncharacterized protein</fullName>
    </submittedName>
</protein>
<dbReference type="EMBL" id="LR031874">
    <property type="protein sequence ID" value="VDD19852.1"/>
    <property type="molecule type" value="Genomic_DNA"/>
</dbReference>
<accession>A0A3P6DH86</accession>
<proteinExistence type="predicted"/>
<organism evidence="1">
    <name type="scientific">Brassica oleracea</name>
    <name type="common">Wild cabbage</name>
    <dbReference type="NCBI Taxonomy" id="3712"/>
    <lineage>
        <taxon>Eukaryota</taxon>
        <taxon>Viridiplantae</taxon>
        <taxon>Streptophyta</taxon>
        <taxon>Embryophyta</taxon>
        <taxon>Tracheophyta</taxon>
        <taxon>Spermatophyta</taxon>
        <taxon>Magnoliopsida</taxon>
        <taxon>eudicotyledons</taxon>
        <taxon>Gunneridae</taxon>
        <taxon>Pentapetalae</taxon>
        <taxon>rosids</taxon>
        <taxon>malvids</taxon>
        <taxon>Brassicales</taxon>
        <taxon>Brassicaceae</taxon>
        <taxon>Brassiceae</taxon>
        <taxon>Brassica</taxon>
    </lineage>
</organism>
<dbReference type="AlphaFoldDB" id="A0A3P6DH86"/>
<reference evidence="1" key="1">
    <citation type="submission" date="2018-11" db="EMBL/GenBank/DDBJ databases">
        <authorList>
            <consortium name="Genoscope - CEA"/>
            <person name="William W."/>
        </authorList>
    </citation>
    <scope>NUCLEOTIDE SEQUENCE</scope>
</reference>
<name>A0A3P6DH86_BRAOL</name>
<evidence type="ECO:0000313" key="1">
    <source>
        <dbReference type="EMBL" id="VDD19852.1"/>
    </source>
</evidence>
<gene>
    <name evidence="1" type="ORF">BOLC2T06932H</name>
</gene>